<dbReference type="EMBL" id="LDOV01000032">
    <property type="protein sequence ID" value="KLU99372.1"/>
    <property type="molecule type" value="Genomic_DNA"/>
</dbReference>
<dbReference type="OrthoDB" id="1680202at2"/>
<evidence type="ECO:0000259" key="1">
    <source>
        <dbReference type="Pfam" id="PF04187"/>
    </source>
</evidence>
<organism evidence="2 3">
    <name type="scientific">Photobacterium aphoticum</name>
    <dbReference type="NCBI Taxonomy" id="754436"/>
    <lineage>
        <taxon>Bacteria</taxon>
        <taxon>Pseudomonadati</taxon>
        <taxon>Pseudomonadota</taxon>
        <taxon>Gammaproteobacteria</taxon>
        <taxon>Vibrionales</taxon>
        <taxon>Vibrionaceae</taxon>
        <taxon>Photobacterium</taxon>
    </lineage>
</organism>
<dbReference type="PROSITE" id="PS51257">
    <property type="entry name" value="PROKAR_LIPOPROTEIN"/>
    <property type="match status" value="1"/>
</dbReference>
<dbReference type="Proteomes" id="UP000036426">
    <property type="component" value="Unassembled WGS sequence"/>
</dbReference>
<keyword evidence="3" id="KW-1185">Reference proteome</keyword>
<evidence type="ECO:0000313" key="3">
    <source>
        <dbReference type="Proteomes" id="UP000036426"/>
    </source>
</evidence>
<dbReference type="Gene3D" id="3.40.50.11550">
    <property type="match status" value="1"/>
</dbReference>
<comment type="caution">
    <text evidence="2">The sequence shown here is derived from an EMBL/GenBank/DDBJ whole genome shotgun (WGS) entry which is preliminary data.</text>
</comment>
<dbReference type="SUPFAM" id="SSF159501">
    <property type="entry name" value="EreA/ChaN-like"/>
    <property type="match status" value="1"/>
</dbReference>
<dbReference type="Pfam" id="PF04187">
    <property type="entry name" value="Cofac_haem_bdg"/>
    <property type="match status" value="1"/>
</dbReference>
<protein>
    <recommendedName>
        <fullName evidence="1">Haem-binding uptake Tiki superfamily ChaN domain-containing protein</fullName>
    </recommendedName>
</protein>
<dbReference type="PATRIC" id="fig|754436.4.peg.3775"/>
<gene>
    <name evidence="2" type="ORF">ABT58_17820</name>
</gene>
<evidence type="ECO:0000313" key="2">
    <source>
        <dbReference type="EMBL" id="KLU99372.1"/>
    </source>
</evidence>
<reference evidence="2 3" key="1">
    <citation type="submission" date="2015-05" db="EMBL/GenBank/DDBJ databases">
        <title>Photobacterium galathea sp. nov.</title>
        <authorList>
            <person name="Machado H."/>
            <person name="Gram L."/>
        </authorList>
    </citation>
    <scope>NUCLEOTIDE SEQUENCE [LARGE SCALE GENOMIC DNA]</scope>
    <source>
        <strain evidence="2 3">DSM 25995</strain>
    </source>
</reference>
<dbReference type="AlphaFoldDB" id="A0A0J1GI40"/>
<feature type="domain" description="Haem-binding uptake Tiki superfamily ChaN" evidence="1">
    <location>
        <begin position="70"/>
        <end position="276"/>
    </location>
</feature>
<name>A0A0J1GI40_9GAMM</name>
<dbReference type="CDD" id="cd14727">
    <property type="entry name" value="ChanN-like"/>
    <property type="match status" value="1"/>
</dbReference>
<sequence>MDLKRLICALGLTVIVSGCSQSSSTAPDSLTASVLPTTLYDYTLHPSMTSTTGKSENNDTPLPTWTLAELVDTLQEADVILIGEWHGHPATHRLQADLLAALYAKRPHLTLSMEQFSRDKQYVLNQYLAGEIGEETLIHQAKAWPNYRSDYRPLVEFAKQQQLTVIAANAPRAIVRCVGKFGPDYLHRLPPIERSWVADSLTLDNDAYQQTFHERMGGGMHGHHGGNNHFFAAQTTWDDTMAESIVKHLAQFPHRQVVHTAGRFHVAQGLGLASRIAARAPQLTVVMITPITDQDSLPADAPDYPFTVQALPARYVSEKEMQQSMRKRFTSVSMGTCREE</sequence>
<accession>A0A0J1GI40</accession>
<dbReference type="InterPro" id="IPR007314">
    <property type="entry name" value="Cofac_haem-bd_dom"/>
</dbReference>
<proteinExistence type="predicted"/>
<dbReference type="RefSeq" id="WP_047875797.1">
    <property type="nucleotide sequence ID" value="NZ_BMYC01000026.1"/>
</dbReference>